<reference evidence="3" key="1">
    <citation type="journal article" date="2016" name="Nat. Commun.">
        <title>The Gonium pectorale genome demonstrates co-option of cell cycle regulation during the evolution of multicellularity.</title>
        <authorList>
            <person name="Hanschen E.R."/>
            <person name="Marriage T.N."/>
            <person name="Ferris P.J."/>
            <person name="Hamaji T."/>
            <person name="Toyoda A."/>
            <person name="Fujiyama A."/>
            <person name="Neme R."/>
            <person name="Noguchi H."/>
            <person name="Minakuchi Y."/>
            <person name="Suzuki M."/>
            <person name="Kawai-Toyooka H."/>
            <person name="Smith D.R."/>
            <person name="Sparks H."/>
            <person name="Anderson J."/>
            <person name="Bakaric R."/>
            <person name="Luria V."/>
            <person name="Karger A."/>
            <person name="Kirschner M.W."/>
            <person name="Durand P.M."/>
            <person name="Michod R.E."/>
            <person name="Nozaki H."/>
            <person name="Olson B.J."/>
        </authorList>
    </citation>
    <scope>NUCLEOTIDE SEQUENCE [LARGE SCALE GENOMIC DNA]</scope>
    <source>
        <strain evidence="3">NIES-2863</strain>
    </source>
</reference>
<keyword evidence="3" id="KW-1185">Reference proteome</keyword>
<comment type="caution">
    <text evidence="2">The sequence shown here is derived from an EMBL/GenBank/DDBJ whole genome shotgun (WGS) entry which is preliminary data.</text>
</comment>
<dbReference type="OrthoDB" id="4159489at2759"/>
<dbReference type="GO" id="GO:0003714">
    <property type="term" value="F:transcription corepressor activity"/>
    <property type="evidence" value="ECO:0007669"/>
    <property type="project" value="InterPro"/>
</dbReference>
<dbReference type="AlphaFoldDB" id="A0A150GVM3"/>
<dbReference type="PANTHER" id="PTHR19424:SF0">
    <property type="entry name" value="HEAT SHOCK FACTOR BINDING PROTEIN 1"/>
    <property type="match status" value="1"/>
</dbReference>
<evidence type="ECO:0000313" key="3">
    <source>
        <dbReference type="Proteomes" id="UP000075714"/>
    </source>
</evidence>
<accession>A0A150GVM3</accession>
<gene>
    <name evidence="2" type="ORF">GPECTOR_6g855</name>
</gene>
<dbReference type="GO" id="GO:0070370">
    <property type="term" value="P:cellular heat acclimation"/>
    <property type="evidence" value="ECO:0007669"/>
    <property type="project" value="TreeGrafter"/>
</dbReference>
<dbReference type="STRING" id="33097.A0A150GVM3"/>
<comment type="similarity">
    <text evidence="1">Belongs to the HSBP1 family.</text>
</comment>
<dbReference type="Pfam" id="PF06825">
    <property type="entry name" value="HSBP1"/>
    <property type="match status" value="1"/>
</dbReference>
<organism evidence="2 3">
    <name type="scientific">Gonium pectorale</name>
    <name type="common">Green alga</name>
    <dbReference type="NCBI Taxonomy" id="33097"/>
    <lineage>
        <taxon>Eukaryota</taxon>
        <taxon>Viridiplantae</taxon>
        <taxon>Chlorophyta</taxon>
        <taxon>core chlorophytes</taxon>
        <taxon>Chlorophyceae</taxon>
        <taxon>CS clade</taxon>
        <taxon>Chlamydomonadales</taxon>
        <taxon>Volvocaceae</taxon>
        <taxon>Gonium</taxon>
    </lineage>
</organism>
<dbReference type="Proteomes" id="UP000075714">
    <property type="component" value="Unassembled WGS sequence"/>
</dbReference>
<dbReference type="InterPro" id="IPR009643">
    <property type="entry name" value="HS1-bd"/>
</dbReference>
<dbReference type="FunFam" id="1.20.5.430:FF:000003">
    <property type="entry name" value="Heat shock factor binding protein"/>
    <property type="match status" value="1"/>
</dbReference>
<dbReference type="GO" id="GO:0005634">
    <property type="term" value="C:nucleus"/>
    <property type="evidence" value="ECO:0007669"/>
    <property type="project" value="TreeGrafter"/>
</dbReference>
<dbReference type="GO" id="GO:0005829">
    <property type="term" value="C:cytosol"/>
    <property type="evidence" value="ECO:0007669"/>
    <property type="project" value="TreeGrafter"/>
</dbReference>
<name>A0A150GVM3_GONPE</name>
<dbReference type="Gene3D" id="1.20.5.430">
    <property type="match status" value="1"/>
</dbReference>
<proteinExistence type="inferred from homology"/>
<sequence>MADNQKTEDVSQFVNGMLTQMQSRFQLMSANIVQKIDDMGQKIDSLETTITELLEQAGNGEQSGGAATKERS</sequence>
<evidence type="ECO:0000313" key="2">
    <source>
        <dbReference type="EMBL" id="KXZ53937.1"/>
    </source>
</evidence>
<protein>
    <recommendedName>
        <fullName evidence="4">HSBP1 protein</fullName>
    </recommendedName>
</protein>
<dbReference type="EMBL" id="LSYV01000007">
    <property type="protein sequence ID" value="KXZ53937.1"/>
    <property type="molecule type" value="Genomic_DNA"/>
</dbReference>
<dbReference type="PANTHER" id="PTHR19424">
    <property type="entry name" value="HEAT SHOCK FACTOR BINDING PROTEIN 1"/>
    <property type="match status" value="1"/>
</dbReference>
<evidence type="ECO:0000256" key="1">
    <source>
        <dbReference type="ARBA" id="ARBA00006349"/>
    </source>
</evidence>
<evidence type="ECO:0008006" key="4">
    <source>
        <dbReference type="Google" id="ProtNLM"/>
    </source>
</evidence>